<protein>
    <submittedName>
        <fullName evidence="3">Two pore domain potassium channel family protein</fullName>
    </submittedName>
</protein>
<sequence length="156" mass="17605">MILFWALLIAFATVGLCVIVHYEALRLTSLLIPRLTIPPRPKVLVVIAAVFLAHLAEIVIFAVTYRLMQPFPQLGEIAGHFSRSAVDYFYFSVTSFTTLGIGDLFPHGAYRIVVGFESLTGFGLIGWSVSFTYLVMQEFWTQHGPRPKRKIGRDER</sequence>
<proteinExistence type="predicted"/>
<reference evidence="3 4" key="1">
    <citation type="submission" date="2020-08" db="EMBL/GenBank/DDBJ databases">
        <title>The genome sequence of type strain Novosphingobium piscinae KCTC 42194.</title>
        <authorList>
            <person name="Liu Y."/>
        </authorList>
    </citation>
    <scope>NUCLEOTIDE SEQUENCE [LARGE SCALE GENOMIC DNA]</scope>
    <source>
        <strain evidence="3 4">KCTC 42194</strain>
    </source>
</reference>
<feature type="transmembrane region" description="Helical" evidence="1">
    <location>
        <begin position="43"/>
        <end position="67"/>
    </location>
</feature>
<evidence type="ECO:0000313" key="4">
    <source>
        <dbReference type="Proteomes" id="UP000551327"/>
    </source>
</evidence>
<dbReference type="EMBL" id="JACLAX010000007">
    <property type="protein sequence ID" value="MBC2669264.1"/>
    <property type="molecule type" value="Genomic_DNA"/>
</dbReference>
<dbReference type="GO" id="GO:0034220">
    <property type="term" value="P:monoatomic ion transmembrane transport"/>
    <property type="evidence" value="ECO:0007669"/>
    <property type="project" value="UniProtKB-KW"/>
</dbReference>
<keyword evidence="1" id="KW-0472">Membrane</keyword>
<feature type="domain" description="Potassium channel" evidence="2">
    <location>
        <begin position="55"/>
        <end position="132"/>
    </location>
</feature>
<keyword evidence="1" id="KW-1133">Transmembrane helix</keyword>
<evidence type="ECO:0000256" key="1">
    <source>
        <dbReference type="SAM" id="Phobius"/>
    </source>
</evidence>
<feature type="transmembrane region" description="Helical" evidence="1">
    <location>
        <begin position="112"/>
        <end position="136"/>
    </location>
</feature>
<keyword evidence="1" id="KW-0812">Transmembrane</keyword>
<keyword evidence="4" id="KW-1185">Reference proteome</keyword>
<evidence type="ECO:0000313" key="3">
    <source>
        <dbReference type="EMBL" id="MBC2669264.1"/>
    </source>
</evidence>
<comment type="caution">
    <text evidence="3">The sequence shown here is derived from an EMBL/GenBank/DDBJ whole genome shotgun (WGS) entry which is preliminary data.</text>
</comment>
<name>A0A7X1FYK7_9SPHN</name>
<gene>
    <name evidence="3" type="ORF">H7F53_08920</name>
</gene>
<evidence type="ECO:0000259" key="2">
    <source>
        <dbReference type="Pfam" id="PF07885"/>
    </source>
</evidence>
<accession>A0A7X1FYK7</accession>
<dbReference type="SUPFAM" id="SSF81324">
    <property type="entry name" value="Voltage-gated potassium channels"/>
    <property type="match status" value="1"/>
</dbReference>
<keyword evidence="3" id="KW-0813">Transport</keyword>
<dbReference type="Proteomes" id="UP000551327">
    <property type="component" value="Unassembled WGS sequence"/>
</dbReference>
<dbReference type="InterPro" id="IPR013099">
    <property type="entry name" value="K_chnl_dom"/>
</dbReference>
<dbReference type="RefSeq" id="WP_118072680.1">
    <property type="nucleotide sequence ID" value="NZ_JACLAX010000007.1"/>
</dbReference>
<dbReference type="AlphaFoldDB" id="A0A7X1FYK7"/>
<keyword evidence="3" id="KW-0406">Ion transport</keyword>
<keyword evidence="3" id="KW-0407">Ion channel</keyword>
<organism evidence="3 4">
    <name type="scientific">Novosphingobium piscinae</name>
    <dbReference type="NCBI Taxonomy" id="1507448"/>
    <lineage>
        <taxon>Bacteria</taxon>
        <taxon>Pseudomonadati</taxon>
        <taxon>Pseudomonadota</taxon>
        <taxon>Alphaproteobacteria</taxon>
        <taxon>Sphingomonadales</taxon>
        <taxon>Sphingomonadaceae</taxon>
        <taxon>Novosphingobium</taxon>
    </lineage>
</organism>
<dbReference type="Gene3D" id="1.10.287.70">
    <property type="match status" value="1"/>
</dbReference>
<dbReference type="Pfam" id="PF07885">
    <property type="entry name" value="Ion_trans_2"/>
    <property type="match status" value="1"/>
</dbReference>